<protein>
    <recommendedName>
        <fullName evidence="1">GmrSD restriction endonucleases C-terminal domain-containing protein</fullName>
    </recommendedName>
</protein>
<evidence type="ECO:0000313" key="3">
    <source>
        <dbReference type="Proteomes" id="UP001321498"/>
    </source>
</evidence>
<evidence type="ECO:0000313" key="2">
    <source>
        <dbReference type="EMBL" id="BDZ44286.1"/>
    </source>
</evidence>
<sequence length="375" mass="42937">MFNLKVIFVKLENEDDAYLIFETLNTRGKDLAVTDLVKNHFAKLLRSKNAVDSVKIKWSTILETIHESAADINTDSFIYHFWASRHEAVPAKKLYPVVKKRIDAKNARVYLDALVEDSKHYRAIHEPSFRWEKAERRAASSLSAIQLFRLVQPTPALLSLVRAYNEKKIRLKTLVRALEAIENFHFAFTAVTSSRSSGGISGMYASFARKLYESRNSAEAGVEIDAFIKKLRERRPDYDEFEVAFRQIGYTNANTKQKGLVRYILRRFAEHHSYKFAVDFDDLTIEHLAPQSLIGTDPWSDETVGALGNLFLIDQKMNGALENKSFNVKVKMLSDGRYSVPQFMTLADSWTPEKVRLHSNAMAREAYDAIWSIPS</sequence>
<name>A0ABM8G7Y2_9MICO</name>
<dbReference type="EMBL" id="AP027731">
    <property type="protein sequence ID" value="BDZ44286.1"/>
    <property type="molecule type" value="Genomic_DNA"/>
</dbReference>
<dbReference type="InterPro" id="IPR011089">
    <property type="entry name" value="GmrSD_C"/>
</dbReference>
<dbReference type="PANTHER" id="PTHR35149">
    <property type="entry name" value="SLL5132 PROTEIN"/>
    <property type="match status" value="1"/>
</dbReference>
<feature type="domain" description="GmrSD restriction endonucleases C-terminal" evidence="1">
    <location>
        <begin position="236"/>
        <end position="364"/>
    </location>
</feature>
<evidence type="ECO:0000259" key="1">
    <source>
        <dbReference type="Pfam" id="PF07510"/>
    </source>
</evidence>
<dbReference type="PANTHER" id="PTHR35149:SF1">
    <property type="entry name" value="DUF5655 DOMAIN-CONTAINING PROTEIN"/>
    <property type="match status" value="1"/>
</dbReference>
<organism evidence="2 3">
    <name type="scientific">Naasia aerilata</name>
    <dbReference type="NCBI Taxonomy" id="1162966"/>
    <lineage>
        <taxon>Bacteria</taxon>
        <taxon>Bacillati</taxon>
        <taxon>Actinomycetota</taxon>
        <taxon>Actinomycetes</taxon>
        <taxon>Micrococcales</taxon>
        <taxon>Microbacteriaceae</taxon>
        <taxon>Naasia</taxon>
    </lineage>
</organism>
<gene>
    <name evidence="2" type="ORF">GCM10025866_01950</name>
</gene>
<accession>A0ABM8G7Y2</accession>
<keyword evidence="3" id="KW-1185">Reference proteome</keyword>
<proteinExistence type="predicted"/>
<dbReference type="Proteomes" id="UP001321498">
    <property type="component" value="Chromosome"/>
</dbReference>
<reference evidence="3" key="1">
    <citation type="journal article" date="2019" name="Int. J. Syst. Evol. Microbiol.">
        <title>The Global Catalogue of Microorganisms (GCM) 10K type strain sequencing project: providing services to taxonomists for standard genome sequencing and annotation.</title>
        <authorList>
            <consortium name="The Broad Institute Genomics Platform"/>
            <consortium name="The Broad Institute Genome Sequencing Center for Infectious Disease"/>
            <person name="Wu L."/>
            <person name="Ma J."/>
        </authorList>
    </citation>
    <scope>NUCLEOTIDE SEQUENCE [LARGE SCALE GENOMIC DNA]</scope>
    <source>
        <strain evidence="3">NBRC 108725</strain>
    </source>
</reference>
<dbReference type="Pfam" id="PF07510">
    <property type="entry name" value="GmrSD_C"/>
    <property type="match status" value="1"/>
</dbReference>